<reference evidence="3 4" key="1">
    <citation type="submission" date="2018-05" db="EMBL/GenBank/DDBJ databases">
        <title>Genome sequencing and assembly of the regulated plant pathogen Lachnellula willkommii and related sister species for the development of diagnostic species identification markers.</title>
        <authorList>
            <person name="Giroux E."/>
            <person name="Bilodeau G."/>
        </authorList>
    </citation>
    <scope>NUCLEOTIDE SEQUENCE [LARGE SCALE GENOMIC DNA]</scope>
    <source>
        <strain evidence="3 4">CBS 172.35</strain>
    </source>
</reference>
<comment type="caution">
    <text evidence="3">The sequence shown here is derived from an EMBL/GenBank/DDBJ whole genome shotgun (WGS) entry which is preliminary data.</text>
</comment>
<dbReference type="SUPFAM" id="SSF56112">
    <property type="entry name" value="Protein kinase-like (PK-like)"/>
    <property type="match status" value="1"/>
</dbReference>
<feature type="region of interest" description="Disordered" evidence="1">
    <location>
        <begin position="434"/>
        <end position="453"/>
    </location>
</feature>
<dbReference type="InterPro" id="IPR011009">
    <property type="entry name" value="Kinase-like_dom_sf"/>
</dbReference>
<gene>
    <name evidence="3" type="primary">CDK14</name>
    <name evidence="3" type="ORF">LAWI1_G003746</name>
</gene>
<feature type="domain" description="Protein kinase" evidence="2">
    <location>
        <begin position="630"/>
        <end position="965"/>
    </location>
</feature>
<feature type="compositionally biased region" description="Acidic residues" evidence="1">
    <location>
        <begin position="262"/>
        <end position="285"/>
    </location>
</feature>
<evidence type="ECO:0000256" key="1">
    <source>
        <dbReference type="SAM" id="MobiDB-lite"/>
    </source>
</evidence>
<evidence type="ECO:0000259" key="2">
    <source>
        <dbReference type="PROSITE" id="PS50011"/>
    </source>
</evidence>
<name>A0A559ME39_9HELO</name>
<protein>
    <submittedName>
        <fullName evidence="3">Cyclin-dependent kinase</fullName>
    </submittedName>
</protein>
<proteinExistence type="predicted"/>
<dbReference type="SMART" id="SM00220">
    <property type="entry name" value="S_TKc"/>
    <property type="match status" value="1"/>
</dbReference>
<feature type="region of interest" description="Disordered" evidence="1">
    <location>
        <begin position="262"/>
        <end position="338"/>
    </location>
</feature>
<feature type="region of interest" description="Disordered" evidence="1">
    <location>
        <begin position="1080"/>
        <end position="1109"/>
    </location>
</feature>
<dbReference type="EMBL" id="QGML01000619">
    <property type="protein sequence ID" value="TVY91196.1"/>
    <property type="molecule type" value="Genomic_DNA"/>
</dbReference>
<evidence type="ECO:0000313" key="3">
    <source>
        <dbReference type="EMBL" id="TVY91196.1"/>
    </source>
</evidence>
<organism evidence="3 4">
    <name type="scientific">Lachnellula willkommii</name>
    <dbReference type="NCBI Taxonomy" id="215461"/>
    <lineage>
        <taxon>Eukaryota</taxon>
        <taxon>Fungi</taxon>
        <taxon>Dikarya</taxon>
        <taxon>Ascomycota</taxon>
        <taxon>Pezizomycotina</taxon>
        <taxon>Leotiomycetes</taxon>
        <taxon>Helotiales</taxon>
        <taxon>Lachnaceae</taxon>
        <taxon>Lachnellula</taxon>
    </lineage>
</organism>
<keyword evidence="4" id="KW-1185">Reference proteome</keyword>
<keyword evidence="3" id="KW-0808">Transferase</keyword>
<dbReference type="GO" id="GO:0005524">
    <property type="term" value="F:ATP binding"/>
    <property type="evidence" value="ECO:0007669"/>
    <property type="project" value="InterPro"/>
</dbReference>
<evidence type="ECO:0000313" key="4">
    <source>
        <dbReference type="Proteomes" id="UP000315522"/>
    </source>
</evidence>
<feature type="compositionally biased region" description="Basic and acidic residues" evidence="1">
    <location>
        <begin position="1008"/>
        <end position="1019"/>
    </location>
</feature>
<dbReference type="Proteomes" id="UP000315522">
    <property type="component" value="Unassembled WGS sequence"/>
</dbReference>
<dbReference type="InterPro" id="IPR000719">
    <property type="entry name" value="Prot_kinase_dom"/>
</dbReference>
<feature type="compositionally biased region" description="Low complexity" evidence="1">
    <location>
        <begin position="1088"/>
        <end position="1097"/>
    </location>
</feature>
<feature type="compositionally biased region" description="Polar residues" evidence="1">
    <location>
        <begin position="438"/>
        <end position="448"/>
    </location>
</feature>
<dbReference type="GO" id="GO:0004674">
    <property type="term" value="F:protein serine/threonine kinase activity"/>
    <property type="evidence" value="ECO:0007669"/>
    <property type="project" value="TreeGrafter"/>
</dbReference>
<accession>A0A559ME39</accession>
<dbReference type="PANTHER" id="PTHR24359">
    <property type="entry name" value="SERINE/THREONINE-PROTEIN KINASE SBK1"/>
    <property type="match status" value="1"/>
</dbReference>
<feature type="region of interest" description="Disordered" evidence="1">
    <location>
        <begin position="1"/>
        <end position="24"/>
    </location>
</feature>
<dbReference type="PANTHER" id="PTHR24359:SF37">
    <property type="entry name" value="PROTEIN KINASE DOMAIN-CONTAINING PROTEIN"/>
    <property type="match status" value="1"/>
</dbReference>
<feature type="compositionally biased region" description="Polar residues" evidence="1">
    <location>
        <begin position="299"/>
        <end position="338"/>
    </location>
</feature>
<dbReference type="Gene3D" id="1.10.510.10">
    <property type="entry name" value="Transferase(Phosphotransferase) domain 1"/>
    <property type="match status" value="1"/>
</dbReference>
<feature type="region of interest" description="Disordered" evidence="1">
    <location>
        <begin position="1008"/>
        <end position="1054"/>
    </location>
</feature>
<dbReference type="AlphaFoldDB" id="A0A559ME39"/>
<feature type="region of interest" description="Disordered" evidence="1">
    <location>
        <begin position="365"/>
        <end position="390"/>
    </location>
</feature>
<dbReference type="Pfam" id="PF00069">
    <property type="entry name" value="Pkinase"/>
    <property type="match status" value="1"/>
</dbReference>
<keyword evidence="3" id="KW-0418">Kinase</keyword>
<sequence length="1129" mass="126440">MAGDPHFNGFGLDEHDNDQLDDYPPSLPLEHNGFLGTQTRFDHTNPFSKPVAFGSGPAIDILAGTQIPNLNHPVLSTHSAPQLHPRRPTAHAATRSYHSGPTTFYNHSTDLDTNGYDQREPSASSGILESNLEFEFPLLNSYQQNPRNLVYSGIGQAGGIDKSFPIMPALEYSAHQFPLSPRKRPRPQEEIDWSMIGGVEFQEQGSDLKHTVGEISHEDKTRAIDLIRGWLKGYAAEELPGSSDINALAQLTRLPVVQAFEDEEDDDNDDDDHDGSSNDEDSDHDDGDKDVNYGDGNDSHGNYRNSSGHNNGKPSFQDSPNDSGYNSKGSGQSSANNTASRLGFEHISGLNSNEGWPKSIAQSEHTVNEMVEPERESPGRQLDLPRTNDKQFFTGSKNLVFKRSSFKTVMRDYFRRTKRGPSTIEGVLTKIAHRRQHSQTSTNLQNVTDDPLPKAGSPQVTNIAFTENNKMDSLSLWTTKDPQSSSVASSATLAAVPLEQEILNALIPQPGHRFFFPESCLDALITEEAIERELLGALPSLFAILVYLRKEKLIQKFADEQITDSNLPFNLALDFLKGEIRGTLSKVFAGWPRHDINEFYHIQWSFSAPMFDQLHKHYEMDEHVIMPFVESEEDNARQGGYSEVWRVRIHPAHQRLLPQINGEQPSFAVKRLRSNDPEEFGREVEMLNAFSDRKHAHLVQLLATYKFRERYHLIFPYAKSNLREFWNSFPLVENPKMTALWALKQVRGIASGLSRIHFPGPRTSEFNNISSSSLPSINSDIRERRFGRHGDIKPENILWFDKEGISGGVLVLSDMGLSRFHRIESRSNVGPQTIGGTGTYVPPEVELGGAVSRAYDIWSLGCLLLEFITWLVDGAQGLDAFGDLRIEETADGIYDDSFYTITQKPPPRAIIRKGVREWIEHLRGQPQCSKFLLDFLGLILGRLLTTEPKDRISSDELDRKLSKILQRVQTDPHYSEPFNKPKRLSLPLSGDQRIPSILNIEFLGEGSELKKESGHRSEQEETSQGENSNEEEEGASQVDDPDNSQDRNQDNGSNKNFEAIPYVYLDLSLPCVCDLSASSGITAKGDLPSPSTNSTTSKPKKNMTISDDRSIGSEYKASRRVLECLMVLQ</sequence>
<dbReference type="PROSITE" id="PS50011">
    <property type="entry name" value="PROTEIN_KINASE_DOM"/>
    <property type="match status" value="1"/>
</dbReference>
<feature type="compositionally biased region" description="Acidic residues" evidence="1">
    <location>
        <begin position="1020"/>
        <end position="1043"/>
    </location>
</feature>